<accession>X1C7J2</accession>
<reference evidence="1" key="1">
    <citation type="journal article" date="2014" name="Front. Microbiol.">
        <title>High frequency of phylogenetically diverse reductive dehalogenase-homologous genes in deep subseafloor sedimentary metagenomes.</title>
        <authorList>
            <person name="Kawai M."/>
            <person name="Futagami T."/>
            <person name="Toyoda A."/>
            <person name="Takaki Y."/>
            <person name="Nishi S."/>
            <person name="Hori S."/>
            <person name="Arai W."/>
            <person name="Tsubouchi T."/>
            <person name="Morono Y."/>
            <person name="Uchiyama I."/>
            <person name="Ito T."/>
            <person name="Fujiyama A."/>
            <person name="Inagaki F."/>
            <person name="Takami H."/>
        </authorList>
    </citation>
    <scope>NUCLEOTIDE SEQUENCE</scope>
    <source>
        <strain evidence="1">Expedition CK06-06</strain>
    </source>
</reference>
<sequence length="328" mass="38103">GDEIDIANIREKFRSVSQFENIIYALKKDDLSYDFAARLMNAIGLNGNKILKESTRNEAFKEYKLRVNEIVQLLKGLDSLVNHLQNRPIHFINVDEVEAYYQQAQTIDWNNLDIANHAKFKDLEHLNRDLKTITDSIANMENLKAALQLYNYTIYDGIQYMNQAMDILEKNPEFVTDKSIIGKLQEFCNDTKSIVTDFLKFIRLDERFPLEGKIKAFKDIYAKEFYYPAHENTIGNKVDWKAYEYFVDDPVYKQCLQLARLNCNVNAKIHNQASVWTRITQNAKSFLSNLYLLNDNGDIDISGSKIAQFIYTTIADKKGKMVNIETEL</sequence>
<evidence type="ECO:0000313" key="1">
    <source>
        <dbReference type="EMBL" id="GAG89277.1"/>
    </source>
</evidence>
<comment type="caution">
    <text evidence="1">The sequence shown here is derived from an EMBL/GenBank/DDBJ whole genome shotgun (WGS) entry which is preliminary data.</text>
</comment>
<dbReference type="EMBL" id="BART01010521">
    <property type="protein sequence ID" value="GAG89277.1"/>
    <property type="molecule type" value="Genomic_DNA"/>
</dbReference>
<protein>
    <submittedName>
        <fullName evidence="1">Uncharacterized protein</fullName>
    </submittedName>
</protein>
<proteinExistence type="predicted"/>
<feature type="non-terminal residue" evidence="1">
    <location>
        <position position="1"/>
    </location>
</feature>
<dbReference type="AlphaFoldDB" id="X1C7J2"/>
<feature type="non-terminal residue" evidence="1">
    <location>
        <position position="328"/>
    </location>
</feature>
<name>X1C7J2_9ZZZZ</name>
<gene>
    <name evidence="1" type="ORF">S01H4_22836</name>
</gene>
<organism evidence="1">
    <name type="scientific">marine sediment metagenome</name>
    <dbReference type="NCBI Taxonomy" id="412755"/>
    <lineage>
        <taxon>unclassified sequences</taxon>
        <taxon>metagenomes</taxon>
        <taxon>ecological metagenomes</taxon>
    </lineage>
</organism>